<name>A0A812MB66_9DINO</name>
<proteinExistence type="predicted"/>
<feature type="compositionally biased region" description="Basic and acidic residues" evidence="1">
    <location>
        <begin position="159"/>
        <end position="168"/>
    </location>
</feature>
<protein>
    <submittedName>
        <fullName evidence="2">Uncharacterized protein</fullName>
    </submittedName>
</protein>
<feature type="region of interest" description="Disordered" evidence="1">
    <location>
        <begin position="128"/>
        <end position="205"/>
    </location>
</feature>
<comment type="caution">
    <text evidence="2">The sequence shown here is derived from an EMBL/GenBank/DDBJ whole genome shotgun (WGS) entry which is preliminary data.</text>
</comment>
<accession>A0A812MB66</accession>
<gene>
    <name evidence="2" type="ORF">SNAT2548_LOCUS13448</name>
</gene>
<dbReference type="OrthoDB" id="416337at2759"/>
<dbReference type="AlphaFoldDB" id="A0A812MB66"/>
<keyword evidence="3" id="KW-1185">Reference proteome</keyword>
<dbReference type="Proteomes" id="UP000604046">
    <property type="component" value="Unassembled WGS sequence"/>
</dbReference>
<evidence type="ECO:0000313" key="2">
    <source>
        <dbReference type="EMBL" id="CAE7258488.1"/>
    </source>
</evidence>
<dbReference type="EMBL" id="CAJNDS010001413">
    <property type="protein sequence ID" value="CAE7258488.1"/>
    <property type="molecule type" value="Genomic_DNA"/>
</dbReference>
<reference evidence="2" key="1">
    <citation type="submission" date="2021-02" db="EMBL/GenBank/DDBJ databases">
        <authorList>
            <person name="Dougan E. K."/>
            <person name="Rhodes N."/>
            <person name="Thang M."/>
            <person name="Chan C."/>
        </authorList>
    </citation>
    <scope>NUCLEOTIDE SEQUENCE</scope>
</reference>
<organism evidence="2 3">
    <name type="scientific">Symbiodinium natans</name>
    <dbReference type="NCBI Taxonomy" id="878477"/>
    <lineage>
        <taxon>Eukaryota</taxon>
        <taxon>Sar</taxon>
        <taxon>Alveolata</taxon>
        <taxon>Dinophyceae</taxon>
        <taxon>Suessiales</taxon>
        <taxon>Symbiodiniaceae</taxon>
        <taxon>Symbiodinium</taxon>
    </lineage>
</organism>
<evidence type="ECO:0000313" key="3">
    <source>
        <dbReference type="Proteomes" id="UP000604046"/>
    </source>
</evidence>
<feature type="compositionally biased region" description="Acidic residues" evidence="1">
    <location>
        <begin position="181"/>
        <end position="196"/>
    </location>
</feature>
<sequence>MEDLYDGVTDDEAEVMLLQQHINAVRKRNHARSRYMRRGLTGLDCVPERTDVRFSEFYVALVKWLDLQQSRVEARIDTFVDRAKQRCSLSRFSDGTLLLKANAKTDAETPSGFMNLDEFRRLKKEVAESLTGPTNSPRGVGQKILQQRQREKHPHQGRKRFEAKKSEFADSSGSERVSDSDSQDEDSAESEEEEEQFQVAAGRML</sequence>
<evidence type="ECO:0000256" key="1">
    <source>
        <dbReference type="SAM" id="MobiDB-lite"/>
    </source>
</evidence>